<dbReference type="InterPro" id="IPR023214">
    <property type="entry name" value="HAD_sf"/>
</dbReference>
<evidence type="ECO:0008006" key="3">
    <source>
        <dbReference type="Google" id="ProtNLM"/>
    </source>
</evidence>
<dbReference type="InterPro" id="IPR036412">
    <property type="entry name" value="HAD-like_sf"/>
</dbReference>
<dbReference type="SFLD" id="SFLDG01129">
    <property type="entry name" value="C1.5:_HAD__Beta-PGM__Phosphata"/>
    <property type="match status" value="1"/>
</dbReference>
<dbReference type="InterPro" id="IPR023198">
    <property type="entry name" value="PGP-like_dom2"/>
</dbReference>
<gene>
    <name evidence="1" type="ORF">AKG39_17620</name>
</gene>
<dbReference type="AlphaFoldDB" id="A0A0L6TVZ5"/>
<accession>A0A0L6TVZ5</accession>
<comment type="caution">
    <text evidence="1">The sequence shown here is derived from an EMBL/GenBank/DDBJ whole genome shotgun (WGS) entry which is preliminary data.</text>
</comment>
<keyword evidence="2" id="KW-1185">Reference proteome</keyword>
<protein>
    <recommendedName>
        <fullName evidence="3">Phosphoglycolate phosphatase</fullName>
    </recommendedName>
</protein>
<dbReference type="PATRIC" id="fig|52689.4.peg.3208"/>
<proteinExistence type="predicted"/>
<dbReference type="Proteomes" id="UP000036873">
    <property type="component" value="Unassembled WGS sequence"/>
</dbReference>
<dbReference type="RefSeq" id="WP_050741714.1">
    <property type="nucleotide sequence ID" value="NZ_LGYO01000061.1"/>
</dbReference>
<reference evidence="2" key="1">
    <citation type="submission" date="2015-07" db="EMBL/GenBank/DDBJ databases">
        <title>Draft genome sequence of Acetobacterium bakii DSM 8293, a potential psychrophilic chemical producer through syngas fermentation.</title>
        <authorList>
            <person name="Song Y."/>
            <person name="Hwang S."/>
            <person name="Cho B.-K."/>
        </authorList>
    </citation>
    <scope>NUCLEOTIDE SEQUENCE [LARGE SCALE GENOMIC DNA]</scope>
    <source>
        <strain evidence="2">DSM 8239</strain>
    </source>
</reference>
<dbReference type="STRING" id="52689.AKG39_17620"/>
<dbReference type="Pfam" id="PF13419">
    <property type="entry name" value="HAD_2"/>
    <property type="match status" value="1"/>
</dbReference>
<dbReference type="Gene3D" id="3.40.50.1000">
    <property type="entry name" value="HAD superfamily/HAD-like"/>
    <property type="match status" value="1"/>
</dbReference>
<dbReference type="InterPro" id="IPR041492">
    <property type="entry name" value="HAD_2"/>
</dbReference>
<dbReference type="SFLD" id="SFLDS00003">
    <property type="entry name" value="Haloacid_Dehalogenase"/>
    <property type="match status" value="1"/>
</dbReference>
<dbReference type="PANTHER" id="PTHR43434">
    <property type="entry name" value="PHOSPHOGLYCOLATE PHOSPHATASE"/>
    <property type="match status" value="1"/>
</dbReference>
<dbReference type="SUPFAM" id="SSF56784">
    <property type="entry name" value="HAD-like"/>
    <property type="match status" value="1"/>
</dbReference>
<dbReference type="OrthoDB" id="9792518at2"/>
<name>A0A0L6TVZ5_9FIRM</name>
<evidence type="ECO:0000313" key="2">
    <source>
        <dbReference type="Proteomes" id="UP000036873"/>
    </source>
</evidence>
<dbReference type="GO" id="GO:0005829">
    <property type="term" value="C:cytosol"/>
    <property type="evidence" value="ECO:0007669"/>
    <property type="project" value="TreeGrafter"/>
</dbReference>
<organism evidence="1 2">
    <name type="scientific">Acetobacterium bakii</name>
    <dbReference type="NCBI Taxonomy" id="52689"/>
    <lineage>
        <taxon>Bacteria</taxon>
        <taxon>Bacillati</taxon>
        <taxon>Bacillota</taxon>
        <taxon>Clostridia</taxon>
        <taxon>Eubacteriales</taxon>
        <taxon>Eubacteriaceae</taxon>
        <taxon>Acetobacterium</taxon>
    </lineage>
</organism>
<dbReference type="Gene3D" id="1.10.150.240">
    <property type="entry name" value="Putative phosphatase, domain 2"/>
    <property type="match status" value="1"/>
</dbReference>
<sequence>MKYSCILFDLDGTLIDSGDSVRRSFEYALEKMNHPNPEIFDVDQLLGPPILDSFQEVFGFSLEEAIKAYDFYLEEYVGNGQMFGAQLYDGVEETIRKLAKDGCLLGVATTKNEKNARKIINCLPVDIELMQVFGTQDDGSRSEKQEIIRDFLHVHEVMHLSEVLMVGDRYYDILGAKAVGIDSVGVTYGCGSEDELRVAGATYLIDSIEELLEIIY</sequence>
<evidence type="ECO:0000313" key="1">
    <source>
        <dbReference type="EMBL" id="KNZ40434.1"/>
    </source>
</evidence>
<dbReference type="GO" id="GO:0004713">
    <property type="term" value="F:protein tyrosine kinase activity"/>
    <property type="evidence" value="ECO:0007669"/>
    <property type="project" value="TreeGrafter"/>
</dbReference>
<dbReference type="InterPro" id="IPR050155">
    <property type="entry name" value="HAD-like_hydrolase_sf"/>
</dbReference>
<dbReference type="PANTHER" id="PTHR43434:SF20">
    <property type="entry name" value="5'-NUCLEOTIDASE"/>
    <property type="match status" value="1"/>
</dbReference>
<dbReference type="EMBL" id="LGYO01000061">
    <property type="protein sequence ID" value="KNZ40434.1"/>
    <property type="molecule type" value="Genomic_DNA"/>
</dbReference>